<dbReference type="PANTHER" id="PTHR24015:SF739">
    <property type="entry name" value="OS03G0644200 PROTEIN"/>
    <property type="match status" value="1"/>
</dbReference>
<dbReference type="SUPFAM" id="SSF48452">
    <property type="entry name" value="TPR-like"/>
    <property type="match status" value="1"/>
</dbReference>
<dbReference type="EMBL" id="JAMYWD010000005">
    <property type="protein sequence ID" value="KAJ4971148.1"/>
    <property type="molecule type" value="Genomic_DNA"/>
</dbReference>
<dbReference type="InterPro" id="IPR002885">
    <property type="entry name" value="PPR_rpt"/>
</dbReference>
<dbReference type="GO" id="GO:0003723">
    <property type="term" value="F:RNA binding"/>
    <property type="evidence" value="ECO:0007669"/>
    <property type="project" value="InterPro"/>
</dbReference>
<feature type="repeat" description="PPR" evidence="2">
    <location>
        <begin position="220"/>
        <end position="254"/>
    </location>
</feature>
<comment type="caution">
    <text evidence="3">The sequence shown here is derived from an EMBL/GenBank/DDBJ whole genome shotgun (WGS) entry which is preliminary data.</text>
</comment>
<dbReference type="AlphaFoldDB" id="A0A9Q0KIB4"/>
<organism evidence="3 4">
    <name type="scientific">Protea cynaroides</name>
    <dbReference type="NCBI Taxonomy" id="273540"/>
    <lineage>
        <taxon>Eukaryota</taxon>
        <taxon>Viridiplantae</taxon>
        <taxon>Streptophyta</taxon>
        <taxon>Embryophyta</taxon>
        <taxon>Tracheophyta</taxon>
        <taxon>Spermatophyta</taxon>
        <taxon>Magnoliopsida</taxon>
        <taxon>Proteales</taxon>
        <taxon>Proteaceae</taxon>
        <taxon>Protea</taxon>
    </lineage>
</organism>
<dbReference type="InterPro" id="IPR046960">
    <property type="entry name" value="PPR_At4g14850-like_plant"/>
</dbReference>
<feature type="repeat" description="PPR" evidence="2">
    <location>
        <begin position="185"/>
        <end position="219"/>
    </location>
</feature>
<dbReference type="Gene3D" id="1.25.40.10">
    <property type="entry name" value="Tetratricopeptide repeat domain"/>
    <property type="match status" value="3"/>
</dbReference>
<feature type="repeat" description="PPR" evidence="2">
    <location>
        <begin position="355"/>
        <end position="389"/>
    </location>
</feature>
<evidence type="ECO:0008006" key="5">
    <source>
        <dbReference type="Google" id="ProtNLM"/>
    </source>
</evidence>
<dbReference type="FunFam" id="1.25.40.10:FF:000196">
    <property type="entry name" value="Pentatricopeptide repeat-containing protein At4g14850"/>
    <property type="match status" value="1"/>
</dbReference>
<evidence type="ECO:0000256" key="2">
    <source>
        <dbReference type="PROSITE-ProRule" id="PRU00708"/>
    </source>
</evidence>
<accession>A0A9Q0KIB4</accession>
<proteinExistence type="predicted"/>
<gene>
    <name evidence="3" type="ORF">NE237_004247</name>
</gene>
<dbReference type="OrthoDB" id="1893323at2759"/>
<dbReference type="Pfam" id="PF13041">
    <property type="entry name" value="PPR_2"/>
    <property type="match status" value="1"/>
</dbReference>
<dbReference type="NCBIfam" id="TIGR00756">
    <property type="entry name" value="PPR"/>
    <property type="match status" value="4"/>
</dbReference>
<evidence type="ECO:0000313" key="4">
    <source>
        <dbReference type="Proteomes" id="UP001141806"/>
    </source>
</evidence>
<feature type="repeat" description="PPR" evidence="2">
    <location>
        <begin position="149"/>
        <end position="183"/>
    </location>
</feature>
<name>A0A9Q0KIB4_9MAGN</name>
<reference evidence="3" key="1">
    <citation type="journal article" date="2023" name="Plant J.">
        <title>The genome of the king protea, Protea cynaroides.</title>
        <authorList>
            <person name="Chang J."/>
            <person name="Duong T.A."/>
            <person name="Schoeman C."/>
            <person name="Ma X."/>
            <person name="Roodt D."/>
            <person name="Barker N."/>
            <person name="Li Z."/>
            <person name="Van de Peer Y."/>
            <person name="Mizrachi E."/>
        </authorList>
    </citation>
    <scope>NUCLEOTIDE SEQUENCE</scope>
    <source>
        <tissue evidence="3">Young leaves</tissue>
    </source>
</reference>
<evidence type="ECO:0000313" key="3">
    <source>
        <dbReference type="EMBL" id="KAJ4971148.1"/>
    </source>
</evidence>
<dbReference type="PROSITE" id="PS51375">
    <property type="entry name" value="PPR"/>
    <property type="match status" value="4"/>
</dbReference>
<keyword evidence="4" id="KW-1185">Reference proteome</keyword>
<dbReference type="GO" id="GO:0009451">
    <property type="term" value="P:RNA modification"/>
    <property type="evidence" value="ECO:0007669"/>
    <property type="project" value="InterPro"/>
</dbReference>
<sequence>MAVALSTVPHALQKRRLFSISDSKHSQCQRLSVVRTATAAYSGRMDLRSDILQVGTSNWSFEERMQEALSVLELMEAQGMEPEPSLFCILLKSCADAENLEFGKTIHSKIVGTQVENDVFVLNNLINLYAKCRCLKTARQLFDKMPFRNAVSWTSIISMYCQSGFPEEALKMFSLMISDGNIKPNAFTYTIALNSCAKARNLEMGIEIHEDILRGRCEIDEFIVTALIDMYSKCGRIEDARKVFDKIAEPTVAACTAMIEGYNMNNHAKAAMGLTRRVLHSGLDLKAAQELGLSSIIRTCVLEMALRQGQEIHAHMIKFGHKPSTQTISDLAVLYERCDKMVFARRLFNELLVKSVEMWGRMISGYVRNGLNQEALELYVDMVSEDVELNPIFLSWALKASVGTLGLKEGKGIHGRAIKAGCGLSEDSVMESLVKLYSDCGCVNEVEKVVRYHRNQRRT</sequence>
<dbReference type="PANTHER" id="PTHR24015">
    <property type="entry name" value="OS07G0578800 PROTEIN-RELATED"/>
    <property type="match status" value="1"/>
</dbReference>
<dbReference type="Pfam" id="PF01535">
    <property type="entry name" value="PPR"/>
    <property type="match status" value="3"/>
</dbReference>
<dbReference type="InterPro" id="IPR011990">
    <property type="entry name" value="TPR-like_helical_dom_sf"/>
</dbReference>
<protein>
    <recommendedName>
        <fullName evidence="5">Pentatricopeptide repeat-containing protein</fullName>
    </recommendedName>
</protein>
<keyword evidence="1" id="KW-0677">Repeat</keyword>
<dbReference type="Proteomes" id="UP001141806">
    <property type="component" value="Unassembled WGS sequence"/>
</dbReference>
<evidence type="ECO:0000256" key="1">
    <source>
        <dbReference type="ARBA" id="ARBA00022737"/>
    </source>
</evidence>